<keyword evidence="2" id="KW-1185">Reference proteome</keyword>
<gene>
    <name evidence="1" type="ORF">IQ13_1119</name>
</gene>
<organism evidence="1 2">
    <name type="scientific">Lacibacter cauensis</name>
    <dbReference type="NCBI Taxonomy" id="510947"/>
    <lineage>
        <taxon>Bacteria</taxon>
        <taxon>Pseudomonadati</taxon>
        <taxon>Bacteroidota</taxon>
        <taxon>Chitinophagia</taxon>
        <taxon>Chitinophagales</taxon>
        <taxon>Chitinophagaceae</taxon>
        <taxon>Lacibacter</taxon>
    </lineage>
</organism>
<name>A0A562SPB4_9BACT</name>
<reference evidence="1 2" key="1">
    <citation type="journal article" date="2015" name="Stand. Genomic Sci.">
        <title>Genomic Encyclopedia of Bacterial and Archaeal Type Strains, Phase III: the genomes of soil and plant-associated and newly described type strains.</title>
        <authorList>
            <person name="Whitman W.B."/>
            <person name="Woyke T."/>
            <person name="Klenk H.P."/>
            <person name="Zhou Y."/>
            <person name="Lilburn T.G."/>
            <person name="Beck B.J."/>
            <person name="De Vos P."/>
            <person name="Vandamme P."/>
            <person name="Eisen J.A."/>
            <person name="Garrity G."/>
            <person name="Hugenholtz P."/>
            <person name="Kyrpides N.C."/>
        </authorList>
    </citation>
    <scope>NUCLEOTIDE SEQUENCE [LARGE SCALE GENOMIC DNA]</scope>
    <source>
        <strain evidence="1 2">CGMCC 1.7271</strain>
    </source>
</reference>
<evidence type="ECO:0000313" key="2">
    <source>
        <dbReference type="Proteomes" id="UP000316167"/>
    </source>
</evidence>
<proteinExistence type="predicted"/>
<dbReference type="InterPro" id="IPR018914">
    <property type="entry name" value="DUF2480"/>
</dbReference>
<sequence>MSEVIVNRVAESSLQTIDLESMMPVEEPVLFDLKDYLFMGLIVKEKEFRASLQQTDLSAYVDKTVLVTCSTDAIVPMWAYMLVAALLQPVAAEVFLGSKEEWKKQKLMQAIAALSVEAYTNQRVVVKGCGDEPIPESAYMEITKRLRPIAKSIMYGEPCSTVPIYKQPKSTA</sequence>
<dbReference type="RefSeq" id="WP_144885101.1">
    <property type="nucleotide sequence ID" value="NZ_VLLE01000003.1"/>
</dbReference>
<comment type="caution">
    <text evidence="1">The sequence shown here is derived from an EMBL/GenBank/DDBJ whole genome shotgun (WGS) entry which is preliminary data.</text>
</comment>
<protein>
    <submittedName>
        <fullName evidence="1">Uncharacterized protein DUF2480</fullName>
    </submittedName>
</protein>
<dbReference type="Pfam" id="PF10652">
    <property type="entry name" value="DUF2480"/>
    <property type="match status" value="1"/>
</dbReference>
<dbReference type="OrthoDB" id="9803040at2"/>
<dbReference type="EMBL" id="VLLE01000003">
    <property type="protein sequence ID" value="TWI83013.1"/>
    <property type="molecule type" value="Genomic_DNA"/>
</dbReference>
<dbReference type="AlphaFoldDB" id="A0A562SPB4"/>
<accession>A0A562SPB4</accession>
<dbReference type="Proteomes" id="UP000316167">
    <property type="component" value="Unassembled WGS sequence"/>
</dbReference>
<evidence type="ECO:0000313" key="1">
    <source>
        <dbReference type="EMBL" id="TWI83013.1"/>
    </source>
</evidence>